<organism evidence="1 2">
    <name type="scientific">Hypoxylon rubiginosum</name>
    <dbReference type="NCBI Taxonomy" id="110542"/>
    <lineage>
        <taxon>Eukaryota</taxon>
        <taxon>Fungi</taxon>
        <taxon>Dikarya</taxon>
        <taxon>Ascomycota</taxon>
        <taxon>Pezizomycotina</taxon>
        <taxon>Sordariomycetes</taxon>
        <taxon>Xylariomycetidae</taxon>
        <taxon>Xylariales</taxon>
        <taxon>Hypoxylaceae</taxon>
        <taxon>Hypoxylon</taxon>
    </lineage>
</organism>
<sequence length="499" mass="56482">MFSTLNEKGYIQTCVFLLLSAILYRLVVKVRNVYYHPLSHFPGPPTAAISNFLHCYVLLRGRQPYDALHLHRKYGPVVRIAPNELSFNTSQSWKDIYGFRQGHKVFVKSDFYDGGSFADQAHSIVSERDPKAHRQMRKYLSNAFSERSLAEQESLIADIVDRFIVQIGGERGGEGLNLVQWFNMLTFDIIGSLAFGETFGGVETGRTHQWISLVTGALKQGALADTMKRFPLLAEAIKRLIPGKMKKLVQETKIHESYSLDLVKKRLANKTPRKDFVASILEDKDSDKISDIQLAAHASDFITAGSETAATALACITYHLLHRTDASNRLRQEIRQSFQSYESIDNASTIPLPYLNAVILEGMRIYPPLPFALPRVVPEAGDIVDGHFLPGGTVVSTNPIATCLSEMNFQDPELFRPERWLESNERDNLDASQPFSLGARSCLGQSLAWMEMRTTLAKLHYSYDLELLSKDVDWHRDSRMHTLWIKPELRVRVTMRTSS</sequence>
<name>A0ACB9YPS9_9PEZI</name>
<comment type="caution">
    <text evidence="1">The sequence shown here is derived from an EMBL/GenBank/DDBJ whole genome shotgun (WGS) entry which is preliminary data.</text>
</comment>
<keyword evidence="2" id="KW-1185">Reference proteome</keyword>
<dbReference type="Proteomes" id="UP001497700">
    <property type="component" value="Unassembled WGS sequence"/>
</dbReference>
<gene>
    <name evidence="1" type="ORF">F4820DRAFT_70577</name>
</gene>
<evidence type="ECO:0000313" key="2">
    <source>
        <dbReference type="Proteomes" id="UP001497700"/>
    </source>
</evidence>
<accession>A0ACB9YPS9</accession>
<evidence type="ECO:0000313" key="1">
    <source>
        <dbReference type="EMBL" id="KAI4861349.1"/>
    </source>
</evidence>
<reference evidence="1 2" key="1">
    <citation type="journal article" date="2022" name="New Phytol.">
        <title>Ecological generalism drives hyperdiversity of secondary metabolite gene clusters in xylarialean endophytes.</title>
        <authorList>
            <person name="Franco M.E.E."/>
            <person name="Wisecaver J.H."/>
            <person name="Arnold A.E."/>
            <person name="Ju Y.M."/>
            <person name="Slot J.C."/>
            <person name="Ahrendt S."/>
            <person name="Moore L.P."/>
            <person name="Eastman K.E."/>
            <person name="Scott K."/>
            <person name="Konkel Z."/>
            <person name="Mondo S.J."/>
            <person name="Kuo A."/>
            <person name="Hayes R.D."/>
            <person name="Haridas S."/>
            <person name="Andreopoulos B."/>
            <person name="Riley R."/>
            <person name="LaButti K."/>
            <person name="Pangilinan J."/>
            <person name="Lipzen A."/>
            <person name="Amirebrahimi M."/>
            <person name="Yan J."/>
            <person name="Adam C."/>
            <person name="Keymanesh K."/>
            <person name="Ng V."/>
            <person name="Louie K."/>
            <person name="Northen T."/>
            <person name="Drula E."/>
            <person name="Henrissat B."/>
            <person name="Hsieh H.M."/>
            <person name="Youens-Clark K."/>
            <person name="Lutzoni F."/>
            <person name="Miadlikowska J."/>
            <person name="Eastwood D.C."/>
            <person name="Hamelin R.C."/>
            <person name="Grigoriev I.V."/>
            <person name="U'Ren J.M."/>
        </authorList>
    </citation>
    <scope>NUCLEOTIDE SEQUENCE [LARGE SCALE GENOMIC DNA]</scope>
    <source>
        <strain evidence="1 2">CBS 119005</strain>
    </source>
</reference>
<protein>
    <submittedName>
        <fullName evidence="1">Benzoate 4-monooxygenase cytochrome P450</fullName>
    </submittedName>
</protein>
<dbReference type="EMBL" id="MU393555">
    <property type="protein sequence ID" value="KAI4861349.1"/>
    <property type="molecule type" value="Genomic_DNA"/>
</dbReference>
<proteinExistence type="predicted"/>